<dbReference type="GO" id="GO:0032541">
    <property type="term" value="C:cortical endoplasmic reticulum"/>
    <property type="evidence" value="ECO:0007669"/>
    <property type="project" value="TreeGrafter"/>
</dbReference>
<dbReference type="InterPro" id="IPR000648">
    <property type="entry name" value="Oxysterol-bd"/>
</dbReference>
<dbReference type="Gene3D" id="2.30.29.30">
    <property type="entry name" value="Pleckstrin-homology domain (PH domain)/Phosphotyrosine-binding domain (PTB)"/>
    <property type="match status" value="1"/>
</dbReference>
<keyword evidence="4" id="KW-0446">Lipid-binding</keyword>
<dbReference type="InterPro" id="IPR011993">
    <property type="entry name" value="PH-like_dom_sf"/>
</dbReference>
<dbReference type="Pfam" id="PF15409">
    <property type="entry name" value="PH_8"/>
    <property type="match status" value="1"/>
</dbReference>
<name>A0A9N9AB17_9GLOM</name>
<proteinExistence type="inferred from homology"/>
<protein>
    <submittedName>
        <fullName evidence="7">2264_t:CDS:1</fullName>
    </submittedName>
</protein>
<evidence type="ECO:0000313" key="8">
    <source>
        <dbReference type="Proteomes" id="UP000789396"/>
    </source>
</evidence>
<dbReference type="Gene3D" id="2.60.120.680">
    <property type="entry name" value="GOLD domain"/>
    <property type="match status" value="1"/>
</dbReference>
<dbReference type="GO" id="GO:0006897">
    <property type="term" value="P:endocytosis"/>
    <property type="evidence" value="ECO:0007669"/>
    <property type="project" value="TreeGrafter"/>
</dbReference>
<feature type="region of interest" description="Disordered" evidence="5">
    <location>
        <begin position="97"/>
        <end position="119"/>
    </location>
</feature>
<dbReference type="SUPFAM" id="SSF101576">
    <property type="entry name" value="Supernatant protein factor (SPF), C-terminal domain"/>
    <property type="match status" value="1"/>
</dbReference>
<evidence type="ECO:0000256" key="1">
    <source>
        <dbReference type="ARBA" id="ARBA00008842"/>
    </source>
</evidence>
<dbReference type="InterPro" id="IPR001849">
    <property type="entry name" value="PH_domain"/>
</dbReference>
<dbReference type="SUPFAM" id="SSF50729">
    <property type="entry name" value="PH domain-like"/>
    <property type="match status" value="1"/>
</dbReference>
<dbReference type="SMART" id="SM00233">
    <property type="entry name" value="PH"/>
    <property type="match status" value="1"/>
</dbReference>
<dbReference type="GO" id="GO:0035621">
    <property type="term" value="P:ER to Golgi ceramide transport"/>
    <property type="evidence" value="ECO:0007669"/>
    <property type="project" value="TreeGrafter"/>
</dbReference>
<dbReference type="InterPro" id="IPR041680">
    <property type="entry name" value="PH_8"/>
</dbReference>
<dbReference type="SUPFAM" id="SSF144000">
    <property type="entry name" value="Oxysterol-binding protein-like"/>
    <property type="match status" value="1"/>
</dbReference>
<dbReference type="PANTHER" id="PTHR10972">
    <property type="entry name" value="OXYSTEROL-BINDING PROTEIN-RELATED"/>
    <property type="match status" value="1"/>
</dbReference>
<dbReference type="EMBL" id="CAJVPZ010003025">
    <property type="protein sequence ID" value="CAG8523231.1"/>
    <property type="molecule type" value="Genomic_DNA"/>
</dbReference>
<gene>
    <name evidence="7" type="ORF">RFULGI_LOCUS3451</name>
</gene>
<dbReference type="InterPro" id="IPR036598">
    <property type="entry name" value="GOLD_dom_sf"/>
</dbReference>
<organism evidence="7 8">
    <name type="scientific">Racocetra fulgida</name>
    <dbReference type="NCBI Taxonomy" id="60492"/>
    <lineage>
        <taxon>Eukaryota</taxon>
        <taxon>Fungi</taxon>
        <taxon>Fungi incertae sedis</taxon>
        <taxon>Mucoromycota</taxon>
        <taxon>Glomeromycotina</taxon>
        <taxon>Glomeromycetes</taxon>
        <taxon>Diversisporales</taxon>
        <taxon>Gigasporaceae</taxon>
        <taxon>Racocetra</taxon>
    </lineage>
</organism>
<keyword evidence="2" id="KW-0813">Transport</keyword>
<dbReference type="PANTHER" id="PTHR10972:SF203">
    <property type="entry name" value="OXYSTEROL-BINDING PROTEIN HOMOLOG 3"/>
    <property type="match status" value="1"/>
</dbReference>
<comment type="similarity">
    <text evidence="1">Belongs to the OSBP family.</text>
</comment>
<reference evidence="7" key="1">
    <citation type="submission" date="2021-06" db="EMBL/GenBank/DDBJ databases">
        <authorList>
            <person name="Kallberg Y."/>
            <person name="Tangrot J."/>
            <person name="Rosling A."/>
        </authorList>
    </citation>
    <scope>NUCLEOTIDE SEQUENCE</scope>
    <source>
        <strain evidence="7">IN212</strain>
    </source>
</reference>
<dbReference type="Proteomes" id="UP000789396">
    <property type="component" value="Unassembled WGS sequence"/>
</dbReference>
<evidence type="ECO:0000256" key="4">
    <source>
        <dbReference type="ARBA" id="ARBA00023121"/>
    </source>
</evidence>
<evidence type="ECO:0000259" key="6">
    <source>
        <dbReference type="PROSITE" id="PS50003"/>
    </source>
</evidence>
<evidence type="ECO:0000313" key="7">
    <source>
        <dbReference type="EMBL" id="CAG8523231.1"/>
    </source>
</evidence>
<dbReference type="GO" id="GO:0034727">
    <property type="term" value="P:piecemeal microautophagy of the nucleus"/>
    <property type="evidence" value="ECO:0007669"/>
    <property type="project" value="TreeGrafter"/>
</dbReference>
<dbReference type="PROSITE" id="PS50003">
    <property type="entry name" value="PH_DOMAIN"/>
    <property type="match status" value="1"/>
</dbReference>
<dbReference type="AlphaFoldDB" id="A0A9N9AB17"/>
<feature type="domain" description="PH" evidence="6">
    <location>
        <begin position="191"/>
        <end position="277"/>
    </location>
</feature>
<dbReference type="Pfam" id="PF01237">
    <property type="entry name" value="Oxysterol_BP"/>
    <property type="match status" value="1"/>
</dbReference>
<dbReference type="GO" id="GO:0032934">
    <property type="term" value="F:sterol binding"/>
    <property type="evidence" value="ECO:0007669"/>
    <property type="project" value="TreeGrafter"/>
</dbReference>
<evidence type="ECO:0000256" key="5">
    <source>
        <dbReference type="SAM" id="MobiDB-lite"/>
    </source>
</evidence>
<keyword evidence="8" id="KW-1185">Reference proteome</keyword>
<dbReference type="GO" id="GO:0005886">
    <property type="term" value="C:plasma membrane"/>
    <property type="evidence" value="ECO:0007669"/>
    <property type="project" value="TreeGrafter"/>
</dbReference>
<dbReference type="GO" id="GO:0030011">
    <property type="term" value="P:maintenance of cell polarity"/>
    <property type="evidence" value="ECO:0007669"/>
    <property type="project" value="TreeGrafter"/>
</dbReference>
<evidence type="ECO:0000256" key="2">
    <source>
        <dbReference type="ARBA" id="ARBA00022448"/>
    </source>
</evidence>
<accession>A0A9N9AB17</accession>
<dbReference type="GO" id="GO:0006887">
    <property type="term" value="P:exocytosis"/>
    <property type="evidence" value="ECO:0007669"/>
    <property type="project" value="TreeGrafter"/>
</dbReference>
<dbReference type="GO" id="GO:0005829">
    <property type="term" value="C:cytosol"/>
    <property type="evidence" value="ECO:0007669"/>
    <property type="project" value="TreeGrafter"/>
</dbReference>
<dbReference type="GO" id="GO:0097038">
    <property type="term" value="C:perinuclear endoplasmic reticulum"/>
    <property type="evidence" value="ECO:0007669"/>
    <property type="project" value="TreeGrafter"/>
</dbReference>
<dbReference type="InterPro" id="IPR037239">
    <property type="entry name" value="OSBP_sf"/>
</dbReference>
<evidence type="ECO:0000256" key="3">
    <source>
        <dbReference type="ARBA" id="ARBA00023055"/>
    </source>
</evidence>
<sequence length="676" mass="76713">MQEVEVPPRDIFVHYVNVPTGKTIIWSFSTKKKNISFGLYQRKAAIATSGSTGTSKEEGSSLFSASIKNTIITPKSSTKSTYSASLKSKNSLETIKAEENDDSNEGDVGSTLVDSNSINRGRKKTGSTLIIKDPDLKEILPIEHYNSAMNTIKGSYKVTEEGTYYLDNDQEEPKPDIAESYLYVNLEFVEIYLLYSYINGYTGWAKRWVQIDNGLLSYYQHSHSLCRGTIHIALSAISSSQSLRLINMDSGTVTYHFKAFTDDEFDEWMTVIRKYINLSNERQFCDPEYPRVASQHSGDLERRQSLYFKRQSLMEKRQSINKNGDISSYFLQNNLDEDLKKIYSVFNNMENEFKTIENDLDIFKSAIENQVPNGHPKSAQPSPNIEGKPRKKFTLPLQRDQICEKLTANIKILKKEKDQAFNLLRVEIEKWKTLEYSYNKLVAENADLSKSFFKSDSFDERLENGHSDKTSEMTDYDIKKLKTISMSTMNTHSDVFFDAEDIDLAEDLSVTESDVDVTNANISDEESDFDQPSPVDKILDKPSIKSDINKPMLIQRRKVLPAPICGEDVSLLSILRKNVGKDLSTIAMPISLNEPINILQNMAEALEYSELLDKAASLDNSLDRLIHVTAFAVSGYASTYYRTGRKPYNPLHGETYECVRPDKGMEIIIKSDAILP</sequence>
<comment type="caution">
    <text evidence="7">The sequence shown here is derived from an EMBL/GenBank/DDBJ whole genome shotgun (WGS) entry which is preliminary data.</text>
</comment>
<keyword evidence="3" id="KW-0445">Lipid transport</keyword>
<dbReference type="OrthoDB" id="1854502at2759"/>